<protein>
    <submittedName>
        <fullName evidence="7">NDNF_C domain-containing protein</fullName>
    </submittedName>
</protein>
<comment type="subcellular location">
    <subcellularLocation>
        <location evidence="1">Secreted</location>
    </subcellularLocation>
</comment>
<feature type="domain" description="Protein NDNF C-terminal" evidence="4">
    <location>
        <begin position="409"/>
        <end position="591"/>
    </location>
</feature>
<dbReference type="InterPro" id="IPR045805">
    <property type="entry name" value="NDNF_C"/>
</dbReference>
<evidence type="ECO:0000259" key="4">
    <source>
        <dbReference type="Pfam" id="PF19433"/>
    </source>
</evidence>
<dbReference type="Pfam" id="PF24354">
    <property type="entry name" value="NDNF_N"/>
    <property type="match status" value="1"/>
</dbReference>
<keyword evidence="6" id="KW-1185">Reference proteome</keyword>
<evidence type="ECO:0000256" key="1">
    <source>
        <dbReference type="ARBA" id="ARBA00004613"/>
    </source>
</evidence>
<evidence type="ECO:0000256" key="3">
    <source>
        <dbReference type="ARBA" id="ARBA00022737"/>
    </source>
</evidence>
<feature type="domain" description="Neuron-derived neurotrophic factor N-terminal" evidence="5">
    <location>
        <begin position="41"/>
        <end position="182"/>
    </location>
</feature>
<dbReference type="GO" id="GO:0005576">
    <property type="term" value="C:extracellular region"/>
    <property type="evidence" value="ECO:0007669"/>
    <property type="project" value="UniProtKB-SubCell"/>
</dbReference>
<evidence type="ECO:0000313" key="6">
    <source>
        <dbReference type="Proteomes" id="UP000035680"/>
    </source>
</evidence>
<accession>A0A0K0FJG9</accession>
<keyword evidence="3" id="KW-0677">Repeat</keyword>
<name>A0A0K0FJG9_STRVS</name>
<dbReference type="PANTHER" id="PTHR14619">
    <property type="entry name" value="NEURON-DERIVED NEUROTROPHIC FACTOR"/>
    <property type="match status" value="1"/>
</dbReference>
<evidence type="ECO:0000313" key="7">
    <source>
        <dbReference type="WBParaSite" id="SVE_0904300.1"/>
    </source>
</evidence>
<dbReference type="WBParaSite" id="SVE_0904300.1">
    <property type="protein sequence ID" value="SVE_0904300.1"/>
    <property type="gene ID" value="SVE_0904300"/>
</dbReference>
<proteinExistence type="predicted"/>
<dbReference type="AlphaFoldDB" id="A0A0K0FJG9"/>
<dbReference type="Proteomes" id="UP000035680">
    <property type="component" value="Unassembled WGS sequence"/>
</dbReference>
<reference evidence="6" key="1">
    <citation type="submission" date="2014-07" db="EMBL/GenBank/DDBJ databases">
        <authorList>
            <person name="Martin A.A"/>
            <person name="De Silva N."/>
        </authorList>
    </citation>
    <scope>NUCLEOTIDE SEQUENCE</scope>
</reference>
<sequence length="593" mass="69368">MGVVYPMNSVSFLNMMGKIEGNFPFSKKNNLQRSKDESQNKHVNVLIHGMKHRLHFDKYGNNQIYQIYMPGKDYPFWMYITPCDCTLHWQLYMRNEFDNKDPIYTTTIDSDYSKKLNTGNNPYAHVERNLRDANLILLAGQSGNKRMKFYAKDIESNLLFLNVTSYDCSSFEVLFTTFERQIYEFYAPLPDDTTLHYEVFPHRYDKNTIEKNDLDLVDINLSWEFDPKFEPFRYKHCAVLTRNFMKPSTCLDNRMPLEKMYCNVESNNNMTIEKIIIEKNMQILLYVFDLHLGSINVFPPLQINRTGIKFEEPYEDIIFGNDKEVTRMKTRNTTKIATITIPPQITLPDGILYEASFQKNGRISQNFNYFVQSSLSKGNDSGKILLILNACSGYIRLSIYKGEALLRNTEEITGFRRFLIMNVHEGSLRFEITNLDNESKKYKIWVSSRPTKSPYPQLPSEPSLKIVHRACKTVTIQWYKAIDEKIDYCMYRYPLNDTDLTNISFKSDSNTDYCYPKLSKKNIIGCYTSYGVEKDVYNPKGITSNSLIQATLEELIPNQVYKFEMFATKKVGKKSYRLPYRALITKTMENCTN</sequence>
<evidence type="ECO:0000259" key="5">
    <source>
        <dbReference type="Pfam" id="PF24354"/>
    </source>
</evidence>
<dbReference type="Pfam" id="PF19433">
    <property type="entry name" value="NDNF_C"/>
    <property type="match status" value="1"/>
</dbReference>
<organism evidence="6 7">
    <name type="scientific">Strongyloides venezuelensis</name>
    <name type="common">Threadworm</name>
    <dbReference type="NCBI Taxonomy" id="75913"/>
    <lineage>
        <taxon>Eukaryota</taxon>
        <taxon>Metazoa</taxon>
        <taxon>Ecdysozoa</taxon>
        <taxon>Nematoda</taxon>
        <taxon>Chromadorea</taxon>
        <taxon>Rhabditida</taxon>
        <taxon>Tylenchina</taxon>
        <taxon>Panagrolaimomorpha</taxon>
        <taxon>Strongyloidoidea</taxon>
        <taxon>Strongyloididae</taxon>
        <taxon>Strongyloides</taxon>
    </lineage>
</organism>
<keyword evidence="2" id="KW-0964">Secreted</keyword>
<reference evidence="7" key="2">
    <citation type="submission" date="2015-08" db="UniProtKB">
        <authorList>
            <consortium name="WormBaseParasite"/>
        </authorList>
    </citation>
    <scope>IDENTIFICATION</scope>
</reference>
<evidence type="ECO:0000256" key="2">
    <source>
        <dbReference type="ARBA" id="ARBA00022525"/>
    </source>
</evidence>
<dbReference type="InterPro" id="IPR019326">
    <property type="entry name" value="NDNF"/>
</dbReference>
<dbReference type="PANTHER" id="PTHR14619:SF3">
    <property type="entry name" value="PROTEIN NDNF"/>
    <property type="match status" value="1"/>
</dbReference>
<dbReference type="InterPro" id="IPR056225">
    <property type="entry name" value="NDNF_N"/>
</dbReference>